<comment type="caution">
    <text evidence="2">The sequence shown here is derived from an EMBL/GenBank/DDBJ whole genome shotgun (WGS) entry which is preliminary data.</text>
</comment>
<organism evidence="2">
    <name type="scientific">marine sediment metagenome</name>
    <dbReference type="NCBI Taxonomy" id="412755"/>
    <lineage>
        <taxon>unclassified sequences</taxon>
        <taxon>metagenomes</taxon>
        <taxon>ecological metagenomes</taxon>
    </lineage>
</organism>
<dbReference type="AlphaFoldDB" id="A0A0F9I3E7"/>
<accession>A0A0F9I3E7</accession>
<dbReference type="EMBL" id="LAZR01013426">
    <property type="protein sequence ID" value="KKM22012.1"/>
    <property type="molecule type" value="Genomic_DNA"/>
</dbReference>
<feature type="compositionally biased region" description="Acidic residues" evidence="1">
    <location>
        <begin position="41"/>
        <end position="57"/>
    </location>
</feature>
<protein>
    <submittedName>
        <fullName evidence="2">Uncharacterized protein</fullName>
    </submittedName>
</protein>
<reference evidence="2" key="1">
    <citation type="journal article" date="2015" name="Nature">
        <title>Complex archaea that bridge the gap between prokaryotes and eukaryotes.</title>
        <authorList>
            <person name="Spang A."/>
            <person name="Saw J.H."/>
            <person name="Jorgensen S.L."/>
            <person name="Zaremba-Niedzwiedzka K."/>
            <person name="Martijn J."/>
            <person name="Lind A.E."/>
            <person name="van Eijk R."/>
            <person name="Schleper C."/>
            <person name="Guy L."/>
            <person name="Ettema T.J."/>
        </authorList>
    </citation>
    <scope>NUCLEOTIDE SEQUENCE</scope>
</reference>
<evidence type="ECO:0000256" key="1">
    <source>
        <dbReference type="SAM" id="MobiDB-lite"/>
    </source>
</evidence>
<evidence type="ECO:0000313" key="2">
    <source>
        <dbReference type="EMBL" id="KKM22012.1"/>
    </source>
</evidence>
<gene>
    <name evidence="2" type="ORF">LCGC14_1629650</name>
</gene>
<feature type="region of interest" description="Disordered" evidence="1">
    <location>
        <begin position="1"/>
        <end position="66"/>
    </location>
</feature>
<proteinExistence type="predicted"/>
<name>A0A0F9I3E7_9ZZZZ</name>
<sequence>MIGPRVQGSYEYDDDGIRITTDSGQEFDIPGESGDRAADGIDAEEGSGDFDITEGEWNDLARGSFR</sequence>